<reference evidence="5" key="2">
    <citation type="submission" date="2018-02" db="UniProtKB">
        <authorList>
            <consortium name="EnsemblPlants"/>
        </authorList>
    </citation>
    <scope>IDENTIFICATION</scope>
    <source>
        <strain evidence="5">Williams 82</strain>
    </source>
</reference>
<dbReference type="EMBL" id="CM000853">
    <property type="protein sequence ID" value="KRG91164.1"/>
    <property type="molecule type" value="Genomic_DNA"/>
</dbReference>
<dbReference type="InterPro" id="IPR002902">
    <property type="entry name" value="GNK2"/>
</dbReference>
<organism evidence="5">
    <name type="scientific">Glycine max</name>
    <name type="common">Soybean</name>
    <name type="synonym">Glycine hispida</name>
    <dbReference type="NCBI Taxonomy" id="3847"/>
    <lineage>
        <taxon>Eukaryota</taxon>
        <taxon>Viridiplantae</taxon>
        <taxon>Streptophyta</taxon>
        <taxon>Embryophyta</taxon>
        <taxon>Tracheophyta</taxon>
        <taxon>Spermatophyta</taxon>
        <taxon>Magnoliopsida</taxon>
        <taxon>eudicotyledons</taxon>
        <taxon>Gunneridae</taxon>
        <taxon>Pentapetalae</taxon>
        <taxon>rosids</taxon>
        <taxon>fabids</taxon>
        <taxon>Fabales</taxon>
        <taxon>Fabaceae</taxon>
        <taxon>Papilionoideae</taxon>
        <taxon>50 kb inversion clade</taxon>
        <taxon>NPAAA clade</taxon>
        <taxon>indigoferoid/millettioid clade</taxon>
        <taxon>Phaseoleae</taxon>
        <taxon>Glycine</taxon>
        <taxon>Glycine subgen. Soja</taxon>
    </lineage>
</organism>
<dbReference type="PaxDb" id="3847-GLYMA20G27451.1"/>
<dbReference type="PANTHER" id="PTHR32099:SF103">
    <property type="entry name" value="GNK2-HOMOLOGOUS DOMAIN-CONTAINING PROTEIN"/>
    <property type="match status" value="1"/>
</dbReference>
<proteinExistence type="predicted"/>
<sequence length="83" mass="9205">MIITSQASAQTCDNSRGNYTINSTYHNNLNTLLSSFSSHTEINYGFYNLSYGQGTDKVYTIGLCTGDQNQDDCLRCLNVFLSS</sequence>
<evidence type="ECO:0000313" key="6">
    <source>
        <dbReference type="Proteomes" id="UP000008827"/>
    </source>
</evidence>
<dbReference type="HOGENOM" id="CLU_2547113_0_0_1"/>
<dbReference type="Proteomes" id="UP000008827">
    <property type="component" value="Chromosome 20"/>
</dbReference>
<evidence type="ECO:0000256" key="2">
    <source>
        <dbReference type="ARBA" id="ARBA00022737"/>
    </source>
</evidence>
<keyword evidence="6" id="KW-1185">Reference proteome</keyword>
<evidence type="ECO:0000313" key="5">
    <source>
        <dbReference type="EnsemblPlants" id="KRG91164"/>
    </source>
</evidence>
<dbReference type="SMR" id="K7N3C2"/>
<dbReference type="PROSITE" id="PS51473">
    <property type="entry name" value="GNK2"/>
    <property type="match status" value="1"/>
</dbReference>
<gene>
    <name evidence="4" type="ORF">GLYMA_20G137600</name>
</gene>
<keyword evidence="1" id="KW-0732">Signal</keyword>
<reference evidence="4 5" key="1">
    <citation type="journal article" date="2010" name="Nature">
        <title>Genome sequence of the palaeopolyploid soybean.</title>
        <authorList>
            <person name="Schmutz J."/>
            <person name="Cannon S.B."/>
            <person name="Schlueter J."/>
            <person name="Ma J."/>
            <person name="Mitros T."/>
            <person name="Nelson W."/>
            <person name="Hyten D.L."/>
            <person name="Song Q."/>
            <person name="Thelen J.J."/>
            <person name="Cheng J."/>
            <person name="Xu D."/>
            <person name="Hellsten U."/>
            <person name="May G.D."/>
            <person name="Yu Y."/>
            <person name="Sakurai T."/>
            <person name="Umezawa T."/>
            <person name="Bhattacharyya M.K."/>
            <person name="Sandhu D."/>
            <person name="Valliyodan B."/>
            <person name="Lindquist E."/>
            <person name="Peto M."/>
            <person name="Grant D."/>
            <person name="Shu S."/>
            <person name="Goodstein D."/>
            <person name="Barry K."/>
            <person name="Futrell-Griggs M."/>
            <person name="Abernathy B."/>
            <person name="Du J."/>
            <person name="Tian Z."/>
            <person name="Zhu L."/>
            <person name="Gill N."/>
            <person name="Joshi T."/>
            <person name="Libault M."/>
            <person name="Sethuraman A."/>
            <person name="Zhang X.-C."/>
            <person name="Shinozaki K."/>
            <person name="Nguyen H.T."/>
            <person name="Wing R.A."/>
            <person name="Cregan P."/>
            <person name="Specht J."/>
            <person name="Grimwood J."/>
            <person name="Rokhsar D."/>
            <person name="Stacey G."/>
            <person name="Shoemaker R.C."/>
            <person name="Jackson S.A."/>
        </authorList>
    </citation>
    <scope>NUCLEOTIDE SEQUENCE [LARGE SCALE GENOMIC DNA]</scope>
    <source>
        <strain evidence="5">cv. Williams 82</strain>
        <tissue evidence="4">Callus</tissue>
    </source>
</reference>
<dbReference type="EnsemblPlants" id="KRG91164">
    <property type="protein sequence ID" value="KRG91164"/>
    <property type="gene ID" value="GLYMA_20G137600"/>
</dbReference>
<dbReference type="Gramene" id="KRG91164">
    <property type="protein sequence ID" value="KRG91164"/>
    <property type="gene ID" value="GLYMA_20G137600"/>
</dbReference>
<evidence type="ECO:0000313" key="4">
    <source>
        <dbReference type="EMBL" id="KRG91164.1"/>
    </source>
</evidence>
<dbReference type="InParanoid" id="K7N3C2"/>
<keyword evidence="2" id="KW-0677">Repeat</keyword>
<dbReference type="Pfam" id="PF01657">
    <property type="entry name" value="Stress-antifung"/>
    <property type="match status" value="1"/>
</dbReference>
<dbReference type="Gene3D" id="3.30.430.20">
    <property type="entry name" value="Gnk2 domain, C-X8-C-X2-C motif"/>
    <property type="match status" value="1"/>
</dbReference>
<feature type="domain" description="Gnk2-homologous" evidence="3">
    <location>
        <begin position="7"/>
        <end position="83"/>
    </location>
</feature>
<evidence type="ECO:0000259" key="3">
    <source>
        <dbReference type="PROSITE" id="PS51473"/>
    </source>
</evidence>
<reference evidence="4" key="3">
    <citation type="submission" date="2018-07" db="EMBL/GenBank/DDBJ databases">
        <title>WGS assembly of Glycine max.</title>
        <authorList>
            <person name="Schmutz J."/>
            <person name="Cannon S."/>
            <person name="Schlueter J."/>
            <person name="Ma J."/>
            <person name="Mitros T."/>
            <person name="Nelson W."/>
            <person name="Hyten D."/>
            <person name="Song Q."/>
            <person name="Thelen J."/>
            <person name="Cheng J."/>
            <person name="Xu D."/>
            <person name="Hellsten U."/>
            <person name="May G."/>
            <person name="Yu Y."/>
            <person name="Sakurai T."/>
            <person name="Umezawa T."/>
            <person name="Bhattacharyya M."/>
            <person name="Sandhu D."/>
            <person name="Valliyodan B."/>
            <person name="Lindquist E."/>
            <person name="Peto M."/>
            <person name="Grant D."/>
            <person name="Shu S."/>
            <person name="Goodstein D."/>
            <person name="Barry K."/>
            <person name="Futrell-Griggs M."/>
            <person name="Abernathy B."/>
            <person name="Du J."/>
            <person name="Tian Z."/>
            <person name="Zhu L."/>
            <person name="Gill N."/>
            <person name="Joshi T."/>
            <person name="Libault M."/>
            <person name="Sethuraman A."/>
            <person name="Zhang X."/>
            <person name="Shinozaki K."/>
            <person name="Nguyen H."/>
            <person name="Wing R."/>
            <person name="Cregan P."/>
            <person name="Specht J."/>
            <person name="Grimwood J."/>
            <person name="Rokhsar D."/>
            <person name="Stacey G."/>
            <person name="Shoemaker R."/>
            <person name="Jackson S."/>
        </authorList>
    </citation>
    <scope>NUCLEOTIDE SEQUENCE</scope>
    <source>
        <tissue evidence="4">Callus</tissue>
    </source>
</reference>
<dbReference type="AlphaFoldDB" id="K7N3C2"/>
<protein>
    <recommendedName>
        <fullName evidence="3">Gnk2-homologous domain-containing protein</fullName>
    </recommendedName>
</protein>
<evidence type="ECO:0000256" key="1">
    <source>
        <dbReference type="ARBA" id="ARBA00022729"/>
    </source>
</evidence>
<dbReference type="InterPro" id="IPR038408">
    <property type="entry name" value="GNK2_sf"/>
</dbReference>
<name>K7N3C2_SOYBN</name>
<dbReference type="CDD" id="cd23509">
    <property type="entry name" value="Gnk2-like"/>
    <property type="match status" value="1"/>
</dbReference>
<accession>K7N3C2</accession>
<dbReference type="PANTHER" id="PTHR32099">
    <property type="entry name" value="CYSTEINE-RICH REPEAT SECRETORY PROTEIN"/>
    <property type="match status" value="1"/>
</dbReference>